<evidence type="ECO:0000313" key="3">
    <source>
        <dbReference type="Proteomes" id="UP001295740"/>
    </source>
</evidence>
<evidence type="ECO:0000313" key="2">
    <source>
        <dbReference type="EMBL" id="CAJ2511286.1"/>
    </source>
</evidence>
<organism evidence="2 3">
    <name type="scientific">Anthostomella pinea</name>
    <dbReference type="NCBI Taxonomy" id="933095"/>
    <lineage>
        <taxon>Eukaryota</taxon>
        <taxon>Fungi</taxon>
        <taxon>Dikarya</taxon>
        <taxon>Ascomycota</taxon>
        <taxon>Pezizomycotina</taxon>
        <taxon>Sordariomycetes</taxon>
        <taxon>Xylariomycetidae</taxon>
        <taxon>Xylariales</taxon>
        <taxon>Xylariaceae</taxon>
        <taxon>Anthostomella</taxon>
    </lineage>
</organism>
<feature type="compositionally biased region" description="Polar residues" evidence="1">
    <location>
        <begin position="169"/>
        <end position="200"/>
    </location>
</feature>
<name>A0AAI8YNN2_9PEZI</name>
<dbReference type="Proteomes" id="UP001295740">
    <property type="component" value="Unassembled WGS sequence"/>
</dbReference>
<dbReference type="AlphaFoldDB" id="A0AAI8YNN2"/>
<reference evidence="2" key="1">
    <citation type="submission" date="2023-10" db="EMBL/GenBank/DDBJ databases">
        <authorList>
            <person name="Hackl T."/>
        </authorList>
    </citation>
    <scope>NUCLEOTIDE SEQUENCE</scope>
</reference>
<comment type="caution">
    <text evidence="2">The sequence shown here is derived from an EMBL/GenBank/DDBJ whole genome shotgun (WGS) entry which is preliminary data.</text>
</comment>
<evidence type="ECO:0000256" key="1">
    <source>
        <dbReference type="SAM" id="MobiDB-lite"/>
    </source>
</evidence>
<dbReference type="EMBL" id="CAUWAG010000018">
    <property type="protein sequence ID" value="CAJ2511286.1"/>
    <property type="molecule type" value="Genomic_DNA"/>
</dbReference>
<feature type="compositionally biased region" description="Basic and acidic residues" evidence="1">
    <location>
        <begin position="212"/>
        <end position="225"/>
    </location>
</feature>
<gene>
    <name evidence="2" type="ORF">KHLLAP_LOCUS11754</name>
</gene>
<accession>A0AAI8YNN2</accession>
<protein>
    <submittedName>
        <fullName evidence="2">Uu.00g069110.m01.CDS01</fullName>
    </submittedName>
</protein>
<dbReference type="InterPro" id="IPR027417">
    <property type="entry name" value="P-loop_NTPase"/>
</dbReference>
<feature type="region of interest" description="Disordered" evidence="1">
    <location>
        <begin position="69"/>
        <end position="286"/>
    </location>
</feature>
<dbReference type="SUPFAM" id="SSF52540">
    <property type="entry name" value="P-loop containing nucleoside triphosphate hydrolases"/>
    <property type="match status" value="1"/>
</dbReference>
<sequence length="787" mass="86036">MDVPAVSVPSEAGMHVPTFSFSSKPAVPEDTALSQKFVARQPNINETQRNVSVEDDASASAFDFASPRFSFTSSPATEAQPPDPGFIHYFGQSASGPQETKSPDIFKHTHSAGNPVTPVNRAVKPSTALFQSSPRSQATATERPPSNYSDHSNPSPVSRSKPAEVPRFNLSTTMPIRQPLANITSPAKPMSSKNIMSNPTVAAAKKAAFPPVRDEKVRAGTKDGVRPSTRTVKQHARIPSTSEETEEDSSDESSAESFDSGDDQDPYSDQPESTRSSREESEAEEVLNFHTQLLRRPPGADDLDEITSSPLFTPPVWQHAKTLGNAKATFPQYALLGGNSDGSASTNSEEPLFYNVAAPSSVFICGSQGSGKSHTLSCFLENCLVPSKRLGRLPRPLTGVVFHYDTFISDLSGTPCEAAYLASNRNVKVRVLCAPTNIRTMRQTYSRLPGVNVEELRLKESDLNTKRMLDLMAVGAGGMPLYMHVIQRLLRDMRIDQQNTGHHFNYTKFKLLLQNENLTPMQSVPLHQRLETLESFMVKPQASRGSQVPSRGTDWTPVAGQLTIVDLSCPCVTSEMACSLFNICLSLFLEQKQPGLGRVVALDEAHKYMTESAEAQTLTNSLLSSIRLQRHEALRVIIATQEPTISPKLLDLCSITVVHRFQSPDWMRVLKGHLAGLSTASEILIKTQQRKQKNGDIDADTTSMFEGFKGISIAQDNPMLEMMSHIVQLKTGEALIFAPSAIVGLERKGGREGTKDVVVPKRLDHAVMRVRIRARLTADGGRSIMAA</sequence>
<dbReference type="Gene3D" id="3.40.50.300">
    <property type="entry name" value="P-loop containing nucleotide triphosphate hydrolases"/>
    <property type="match status" value="1"/>
</dbReference>
<feature type="compositionally biased region" description="Polar residues" evidence="1">
    <location>
        <begin position="128"/>
        <end position="158"/>
    </location>
</feature>
<keyword evidence="3" id="KW-1185">Reference proteome</keyword>
<feature type="compositionally biased region" description="Acidic residues" evidence="1">
    <location>
        <begin position="243"/>
        <end position="266"/>
    </location>
</feature>
<proteinExistence type="predicted"/>